<dbReference type="Proteomes" id="UP001152087">
    <property type="component" value="Unassembled WGS sequence"/>
</dbReference>
<evidence type="ECO:0000313" key="4">
    <source>
        <dbReference type="Proteomes" id="UP001152087"/>
    </source>
</evidence>
<proteinExistence type="predicted"/>
<comment type="caution">
    <text evidence="3">The sequence shown here is derived from an EMBL/GenBank/DDBJ whole genome shotgun (WGS) entry which is preliminary data.</text>
</comment>
<feature type="signal peptide" evidence="2">
    <location>
        <begin position="1"/>
        <end position="23"/>
    </location>
</feature>
<feature type="region of interest" description="Disordered" evidence="1">
    <location>
        <begin position="46"/>
        <end position="97"/>
    </location>
</feature>
<sequence>MVLLSHQLSCILAGLFSAAVVFTAPTGPLPGDANSFALGLAVYRPVRPQTQPPTQPNTNPANLRPPTSPATPHTPYQKTKDDVGSGTDPPDPESSVP</sequence>
<feature type="chain" id="PRO_5040915653" description="Secreted protein" evidence="2">
    <location>
        <begin position="24"/>
        <end position="97"/>
    </location>
</feature>
<evidence type="ECO:0000313" key="3">
    <source>
        <dbReference type="EMBL" id="KAJ4176653.1"/>
    </source>
</evidence>
<evidence type="ECO:0000256" key="1">
    <source>
        <dbReference type="SAM" id="MobiDB-lite"/>
    </source>
</evidence>
<organism evidence="3 4">
    <name type="scientific">Fusarium falciforme</name>
    <dbReference type="NCBI Taxonomy" id="195108"/>
    <lineage>
        <taxon>Eukaryota</taxon>
        <taxon>Fungi</taxon>
        <taxon>Dikarya</taxon>
        <taxon>Ascomycota</taxon>
        <taxon>Pezizomycotina</taxon>
        <taxon>Sordariomycetes</taxon>
        <taxon>Hypocreomycetidae</taxon>
        <taxon>Hypocreales</taxon>
        <taxon>Nectriaceae</taxon>
        <taxon>Fusarium</taxon>
        <taxon>Fusarium solani species complex</taxon>
    </lineage>
</organism>
<keyword evidence="2" id="KW-0732">Signal</keyword>
<evidence type="ECO:0000256" key="2">
    <source>
        <dbReference type="SAM" id="SignalP"/>
    </source>
</evidence>
<accession>A0A9W8QU85</accession>
<evidence type="ECO:0008006" key="5">
    <source>
        <dbReference type="Google" id="ProtNLM"/>
    </source>
</evidence>
<protein>
    <recommendedName>
        <fullName evidence="5">Secreted protein</fullName>
    </recommendedName>
</protein>
<gene>
    <name evidence="3" type="ORF">NW755_014290</name>
</gene>
<name>A0A9W8QU85_9HYPO</name>
<dbReference type="AlphaFoldDB" id="A0A9W8QU85"/>
<dbReference type="EMBL" id="JAOQAV010000166">
    <property type="protein sequence ID" value="KAJ4176653.1"/>
    <property type="molecule type" value="Genomic_DNA"/>
</dbReference>
<keyword evidence="4" id="KW-1185">Reference proteome</keyword>
<reference evidence="3" key="1">
    <citation type="submission" date="2022-09" db="EMBL/GenBank/DDBJ databases">
        <title>Fusarium specimens isolated from Avocado Roots.</title>
        <authorList>
            <person name="Stajich J."/>
            <person name="Roper C."/>
            <person name="Heimlech-Rivalta G."/>
        </authorList>
    </citation>
    <scope>NUCLEOTIDE SEQUENCE</scope>
    <source>
        <strain evidence="3">A02</strain>
    </source>
</reference>